<proteinExistence type="predicted"/>
<gene>
    <name evidence="1" type="ORF">RchiOBHm_Chr2g0164511</name>
</gene>
<sequence>MYQFLSLGWFSSSFSKNSRIMKCYKSSLSCVYKKELSNCLEFLCGIWRDSNVLCNPLWLFAWLVKINRGLTMSFILACLHF</sequence>
<evidence type="ECO:0000313" key="2">
    <source>
        <dbReference type="Proteomes" id="UP000238479"/>
    </source>
</evidence>
<dbReference type="Gramene" id="PRQ53256">
    <property type="protein sequence ID" value="PRQ53256"/>
    <property type="gene ID" value="RchiOBHm_Chr2g0164511"/>
</dbReference>
<evidence type="ECO:0000313" key="1">
    <source>
        <dbReference type="EMBL" id="PRQ53256.1"/>
    </source>
</evidence>
<reference evidence="1 2" key="1">
    <citation type="journal article" date="2018" name="Nat. Genet.">
        <title>The Rosa genome provides new insights in the design of modern roses.</title>
        <authorList>
            <person name="Bendahmane M."/>
        </authorList>
    </citation>
    <scope>NUCLEOTIDE SEQUENCE [LARGE SCALE GENOMIC DNA]</scope>
    <source>
        <strain evidence="2">cv. Old Blush</strain>
    </source>
</reference>
<accession>A0A2P6S3L3</accession>
<keyword evidence="2" id="KW-1185">Reference proteome</keyword>
<dbReference type="Proteomes" id="UP000238479">
    <property type="component" value="Chromosome 2"/>
</dbReference>
<dbReference type="AlphaFoldDB" id="A0A2P6S3L3"/>
<dbReference type="EMBL" id="PDCK01000040">
    <property type="protein sequence ID" value="PRQ53256.1"/>
    <property type="molecule type" value="Genomic_DNA"/>
</dbReference>
<comment type="caution">
    <text evidence="1">The sequence shown here is derived from an EMBL/GenBank/DDBJ whole genome shotgun (WGS) entry which is preliminary data.</text>
</comment>
<protein>
    <submittedName>
        <fullName evidence="1">Uncharacterized protein</fullName>
    </submittedName>
</protein>
<organism evidence="1 2">
    <name type="scientific">Rosa chinensis</name>
    <name type="common">China rose</name>
    <dbReference type="NCBI Taxonomy" id="74649"/>
    <lineage>
        <taxon>Eukaryota</taxon>
        <taxon>Viridiplantae</taxon>
        <taxon>Streptophyta</taxon>
        <taxon>Embryophyta</taxon>
        <taxon>Tracheophyta</taxon>
        <taxon>Spermatophyta</taxon>
        <taxon>Magnoliopsida</taxon>
        <taxon>eudicotyledons</taxon>
        <taxon>Gunneridae</taxon>
        <taxon>Pentapetalae</taxon>
        <taxon>rosids</taxon>
        <taxon>fabids</taxon>
        <taxon>Rosales</taxon>
        <taxon>Rosaceae</taxon>
        <taxon>Rosoideae</taxon>
        <taxon>Rosoideae incertae sedis</taxon>
        <taxon>Rosa</taxon>
    </lineage>
</organism>
<name>A0A2P6S3L3_ROSCH</name>